<reference evidence="2" key="1">
    <citation type="submission" date="2016-11" db="EMBL/GenBank/DDBJ databases">
        <authorList>
            <person name="Varghese N."/>
            <person name="Submissions S."/>
        </authorList>
    </citation>
    <scope>NUCLEOTIDE SEQUENCE [LARGE SCALE GENOMIC DNA]</scope>
    <source>
        <strain evidence="2">DSM 29327</strain>
    </source>
</reference>
<dbReference type="AlphaFoldDB" id="A0A1M7DGX3"/>
<dbReference type="GO" id="GO:0003676">
    <property type="term" value="F:nucleic acid binding"/>
    <property type="evidence" value="ECO:0007669"/>
    <property type="project" value="InterPro"/>
</dbReference>
<dbReference type="EMBL" id="FRBN01000041">
    <property type="protein sequence ID" value="SHL78764.1"/>
    <property type="molecule type" value="Genomic_DNA"/>
</dbReference>
<evidence type="ECO:0008006" key="3">
    <source>
        <dbReference type="Google" id="ProtNLM"/>
    </source>
</evidence>
<organism evidence="1 2">
    <name type="scientific">Roseovarius marisflavi</name>
    <dbReference type="NCBI Taxonomy" id="1054996"/>
    <lineage>
        <taxon>Bacteria</taxon>
        <taxon>Pseudomonadati</taxon>
        <taxon>Pseudomonadota</taxon>
        <taxon>Alphaproteobacteria</taxon>
        <taxon>Rhodobacterales</taxon>
        <taxon>Roseobacteraceae</taxon>
        <taxon>Roseovarius</taxon>
    </lineage>
</organism>
<dbReference type="STRING" id="1054996.SAMN05444414_1419"/>
<sequence>MEDGEAIKAYVLNGVVPELPPGTFVNCHNLATHYNKAAAAVLREVRYWFLDLQTYYPDLNPTEIAFSKLKAHPGSNAARTFDRIFNALAESCNLFTSDECWDIFNEARYGSD</sequence>
<proteinExistence type="predicted"/>
<dbReference type="Proteomes" id="UP000184191">
    <property type="component" value="Unassembled WGS sequence"/>
</dbReference>
<evidence type="ECO:0000313" key="1">
    <source>
        <dbReference type="EMBL" id="SHL78764.1"/>
    </source>
</evidence>
<dbReference type="InterPro" id="IPR036397">
    <property type="entry name" value="RNaseH_sf"/>
</dbReference>
<protein>
    <recommendedName>
        <fullName evidence="3">Tc1-like transposase DDE domain-containing protein</fullName>
    </recommendedName>
</protein>
<accession>A0A1M7DGX3</accession>
<evidence type="ECO:0000313" key="2">
    <source>
        <dbReference type="Proteomes" id="UP000184191"/>
    </source>
</evidence>
<gene>
    <name evidence="1" type="ORF">SAMN05444414_1419</name>
</gene>
<keyword evidence="2" id="KW-1185">Reference proteome</keyword>
<dbReference type="Gene3D" id="3.30.420.10">
    <property type="entry name" value="Ribonuclease H-like superfamily/Ribonuclease H"/>
    <property type="match status" value="1"/>
</dbReference>
<name>A0A1M7DGX3_9RHOB</name>